<feature type="domain" description="Protein kinase" evidence="11">
    <location>
        <begin position="8"/>
        <end position="118"/>
    </location>
</feature>
<name>A0A9X0CGI2_9CNID</name>
<feature type="binding site" evidence="10">
    <location>
        <position position="37"/>
    </location>
    <ligand>
        <name>ATP</name>
        <dbReference type="ChEBI" id="CHEBI:30616"/>
    </ligand>
</feature>
<comment type="catalytic activity">
    <reaction evidence="8">
        <text>L-threonyl-[protein] + ATP = O-phospho-L-threonyl-[protein] + ADP + H(+)</text>
        <dbReference type="Rhea" id="RHEA:46608"/>
        <dbReference type="Rhea" id="RHEA-COMP:11060"/>
        <dbReference type="Rhea" id="RHEA-COMP:11605"/>
        <dbReference type="ChEBI" id="CHEBI:15378"/>
        <dbReference type="ChEBI" id="CHEBI:30013"/>
        <dbReference type="ChEBI" id="CHEBI:30616"/>
        <dbReference type="ChEBI" id="CHEBI:61977"/>
        <dbReference type="ChEBI" id="CHEBI:456216"/>
        <dbReference type="EC" id="2.7.11.1"/>
    </reaction>
</comment>
<dbReference type="PROSITE" id="PS50011">
    <property type="entry name" value="PROTEIN_KINASE_DOM"/>
    <property type="match status" value="1"/>
</dbReference>
<evidence type="ECO:0000256" key="10">
    <source>
        <dbReference type="PROSITE-ProRule" id="PRU10141"/>
    </source>
</evidence>
<evidence type="ECO:0000259" key="11">
    <source>
        <dbReference type="PROSITE" id="PS50011"/>
    </source>
</evidence>
<evidence type="ECO:0000256" key="8">
    <source>
        <dbReference type="ARBA" id="ARBA00047899"/>
    </source>
</evidence>
<dbReference type="EMBL" id="MU827787">
    <property type="protein sequence ID" value="KAJ7333057.1"/>
    <property type="molecule type" value="Genomic_DNA"/>
</dbReference>
<keyword evidence="13" id="KW-1185">Reference proteome</keyword>
<dbReference type="PANTHER" id="PTHR24346:SF107">
    <property type="entry name" value="SERINE_THREONINE-PROTEIN KINASE CHK1"/>
    <property type="match status" value="1"/>
</dbReference>
<comment type="similarity">
    <text evidence="1">Belongs to the protein kinase superfamily. CAMK Ser/Thr protein kinase family. NIM1 subfamily.</text>
</comment>
<dbReference type="GO" id="GO:0004674">
    <property type="term" value="F:protein serine/threonine kinase activity"/>
    <property type="evidence" value="ECO:0007669"/>
    <property type="project" value="UniProtKB-KW"/>
</dbReference>
<dbReference type="GO" id="GO:0005524">
    <property type="term" value="F:ATP binding"/>
    <property type="evidence" value="ECO:0007669"/>
    <property type="project" value="UniProtKB-UniRule"/>
</dbReference>
<sequence>MTAFVEGWDFMETLGEGAYGEVKLAVNRETQQAIAVKIIDLEKAADCYDNVRKEICIHRMLQDVHVIRFYGQRTEGNKHTRPSVTSAQLIDGVEYLHKQGVTHRDINLRTFCWILMII</sequence>
<dbReference type="Proteomes" id="UP001163046">
    <property type="component" value="Unassembled WGS sequence"/>
</dbReference>
<comment type="caution">
    <text evidence="12">The sequence shown here is derived from an EMBL/GenBank/DDBJ whole genome shotgun (WGS) entry which is preliminary data.</text>
</comment>
<evidence type="ECO:0000256" key="4">
    <source>
        <dbReference type="ARBA" id="ARBA00022679"/>
    </source>
</evidence>
<dbReference type="InterPro" id="IPR011009">
    <property type="entry name" value="Kinase-like_dom_sf"/>
</dbReference>
<dbReference type="Pfam" id="PF00069">
    <property type="entry name" value="Pkinase"/>
    <property type="match status" value="1"/>
</dbReference>
<evidence type="ECO:0000256" key="5">
    <source>
        <dbReference type="ARBA" id="ARBA00022741"/>
    </source>
</evidence>
<evidence type="ECO:0000256" key="9">
    <source>
        <dbReference type="ARBA" id="ARBA00048679"/>
    </source>
</evidence>
<accession>A0A9X0CGI2</accession>
<dbReference type="AlphaFoldDB" id="A0A9X0CGI2"/>
<keyword evidence="5 10" id="KW-0547">Nucleotide-binding</keyword>
<dbReference type="OrthoDB" id="539158at2759"/>
<protein>
    <recommendedName>
        <fullName evidence="2">non-specific serine/threonine protein kinase</fullName>
        <ecNumber evidence="2">2.7.11.1</ecNumber>
    </recommendedName>
</protein>
<evidence type="ECO:0000256" key="6">
    <source>
        <dbReference type="ARBA" id="ARBA00022777"/>
    </source>
</evidence>
<evidence type="ECO:0000313" key="12">
    <source>
        <dbReference type="EMBL" id="KAJ7333057.1"/>
    </source>
</evidence>
<dbReference type="PROSITE" id="PS00107">
    <property type="entry name" value="PROTEIN_KINASE_ATP"/>
    <property type="match status" value="1"/>
</dbReference>
<dbReference type="PANTHER" id="PTHR24346">
    <property type="entry name" value="MAP/MICROTUBULE AFFINITY-REGULATING KINASE"/>
    <property type="match status" value="1"/>
</dbReference>
<dbReference type="InterPro" id="IPR000719">
    <property type="entry name" value="Prot_kinase_dom"/>
</dbReference>
<evidence type="ECO:0000256" key="3">
    <source>
        <dbReference type="ARBA" id="ARBA00022527"/>
    </source>
</evidence>
<evidence type="ECO:0000256" key="1">
    <source>
        <dbReference type="ARBA" id="ARBA00010791"/>
    </source>
</evidence>
<evidence type="ECO:0000256" key="7">
    <source>
        <dbReference type="ARBA" id="ARBA00022840"/>
    </source>
</evidence>
<keyword evidence="6 12" id="KW-0418">Kinase</keyword>
<dbReference type="SUPFAM" id="SSF56112">
    <property type="entry name" value="Protein kinase-like (PK-like)"/>
    <property type="match status" value="1"/>
</dbReference>
<dbReference type="InterPro" id="IPR017441">
    <property type="entry name" value="Protein_kinase_ATP_BS"/>
</dbReference>
<organism evidence="12 13">
    <name type="scientific">Desmophyllum pertusum</name>
    <dbReference type="NCBI Taxonomy" id="174260"/>
    <lineage>
        <taxon>Eukaryota</taxon>
        <taxon>Metazoa</taxon>
        <taxon>Cnidaria</taxon>
        <taxon>Anthozoa</taxon>
        <taxon>Hexacorallia</taxon>
        <taxon>Scleractinia</taxon>
        <taxon>Caryophylliina</taxon>
        <taxon>Caryophylliidae</taxon>
        <taxon>Desmophyllum</taxon>
    </lineage>
</organism>
<dbReference type="GO" id="GO:0035556">
    <property type="term" value="P:intracellular signal transduction"/>
    <property type="evidence" value="ECO:0007669"/>
    <property type="project" value="TreeGrafter"/>
</dbReference>
<reference evidence="12" key="1">
    <citation type="submission" date="2023-01" db="EMBL/GenBank/DDBJ databases">
        <title>Genome assembly of the deep-sea coral Lophelia pertusa.</title>
        <authorList>
            <person name="Herrera S."/>
            <person name="Cordes E."/>
        </authorList>
    </citation>
    <scope>NUCLEOTIDE SEQUENCE</scope>
    <source>
        <strain evidence="12">USNM1676648</strain>
        <tissue evidence="12">Polyp</tissue>
    </source>
</reference>
<proteinExistence type="inferred from homology"/>
<keyword evidence="3" id="KW-0723">Serine/threonine-protein kinase</keyword>
<dbReference type="Gene3D" id="3.30.200.20">
    <property type="entry name" value="Phosphorylase Kinase, domain 1"/>
    <property type="match status" value="1"/>
</dbReference>
<comment type="catalytic activity">
    <reaction evidence="9">
        <text>L-seryl-[protein] + ATP = O-phospho-L-seryl-[protein] + ADP + H(+)</text>
        <dbReference type="Rhea" id="RHEA:17989"/>
        <dbReference type="Rhea" id="RHEA-COMP:9863"/>
        <dbReference type="Rhea" id="RHEA-COMP:11604"/>
        <dbReference type="ChEBI" id="CHEBI:15378"/>
        <dbReference type="ChEBI" id="CHEBI:29999"/>
        <dbReference type="ChEBI" id="CHEBI:30616"/>
        <dbReference type="ChEBI" id="CHEBI:83421"/>
        <dbReference type="ChEBI" id="CHEBI:456216"/>
        <dbReference type="EC" id="2.7.11.1"/>
    </reaction>
</comment>
<gene>
    <name evidence="12" type="primary">CHEK1_2</name>
    <name evidence="12" type="ORF">OS493_018226</name>
</gene>
<dbReference type="EC" id="2.7.11.1" evidence="2"/>
<keyword evidence="4 12" id="KW-0808">Transferase</keyword>
<evidence type="ECO:0000313" key="13">
    <source>
        <dbReference type="Proteomes" id="UP001163046"/>
    </source>
</evidence>
<keyword evidence="7 10" id="KW-0067">ATP-binding</keyword>
<dbReference type="GO" id="GO:0005737">
    <property type="term" value="C:cytoplasm"/>
    <property type="evidence" value="ECO:0007669"/>
    <property type="project" value="TreeGrafter"/>
</dbReference>
<evidence type="ECO:0000256" key="2">
    <source>
        <dbReference type="ARBA" id="ARBA00012513"/>
    </source>
</evidence>